<evidence type="ECO:0000313" key="3">
    <source>
        <dbReference type="Proteomes" id="UP000525389"/>
    </source>
</evidence>
<sequence>MSQEMLNALLLPLLFSMIGGSYAYLRFPDRRPRVLLTLVLFQLVGAYGHSAQPEMALFGLLGLHMLVVCALLLHHLQAPRPELAPEWKRRE</sequence>
<comment type="caution">
    <text evidence="2">The sequence shown here is derived from an EMBL/GenBank/DDBJ whole genome shotgun (WGS) entry which is preliminary data.</text>
</comment>
<evidence type="ECO:0000256" key="1">
    <source>
        <dbReference type="SAM" id="Phobius"/>
    </source>
</evidence>
<keyword evidence="3" id="KW-1185">Reference proteome</keyword>
<name>A0A7W8LQS4_9DEIO</name>
<dbReference type="AlphaFoldDB" id="A0A7W8LQS4"/>
<dbReference type="RefSeq" id="WP_184029883.1">
    <property type="nucleotide sequence ID" value="NZ_JACHFN010000009.1"/>
</dbReference>
<keyword evidence="1" id="KW-0812">Transmembrane</keyword>
<proteinExistence type="predicted"/>
<feature type="transmembrane region" description="Helical" evidence="1">
    <location>
        <begin position="32"/>
        <end position="49"/>
    </location>
</feature>
<reference evidence="2 3" key="1">
    <citation type="submission" date="2020-08" db="EMBL/GenBank/DDBJ databases">
        <title>Genomic Encyclopedia of Type Strains, Phase IV (KMG-IV): sequencing the most valuable type-strain genomes for metagenomic binning, comparative biology and taxonomic classification.</title>
        <authorList>
            <person name="Goeker M."/>
        </authorList>
    </citation>
    <scope>NUCLEOTIDE SEQUENCE [LARGE SCALE GENOMIC DNA]</scope>
    <source>
        <strain evidence="2 3">DSM 101791</strain>
    </source>
</reference>
<gene>
    <name evidence="2" type="ORF">HNQ09_002594</name>
</gene>
<dbReference type="EMBL" id="JACHFN010000009">
    <property type="protein sequence ID" value="MBB5235146.1"/>
    <property type="molecule type" value="Genomic_DNA"/>
</dbReference>
<dbReference type="Proteomes" id="UP000525389">
    <property type="component" value="Unassembled WGS sequence"/>
</dbReference>
<keyword evidence="1" id="KW-1133">Transmembrane helix</keyword>
<evidence type="ECO:0000313" key="2">
    <source>
        <dbReference type="EMBL" id="MBB5235146.1"/>
    </source>
</evidence>
<organism evidence="2 3">
    <name type="scientific">Deinococcus budaensis</name>
    <dbReference type="NCBI Taxonomy" id="1665626"/>
    <lineage>
        <taxon>Bacteria</taxon>
        <taxon>Thermotogati</taxon>
        <taxon>Deinococcota</taxon>
        <taxon>Deinococci</taxon>
        <taxon>Deinococcales</taxon>
        <taxon>Deinococcaceae</taxon>
        <taxon>Deinococcus</taxon>
    </lineage>
</organism>
<feature type="transmembrane region" description="Helical" evidence="1">
    <location>
        <begin position="55"/>
        <end position="73"/>
    </location>
</feature>
<feature type="transmembrane region" description="Helical" evidence="1">
    <location>
        <begin position="6"/>
        <end position="25"/>
    </location>
</feature>
<accession>A0A7W8LQS4</accession>
<protein>
    <submittedName>
        <fullName evidence="2">Putative membrane protein</fullName>
    </submittedName>
</protein>
<keyword evidence="1" id="KW-0472">Membrane</keyword>